<dbReference type="Gene3D" id="3.30.710.10">
    <property type="entry name" value="Potassium Channel Kv1.1, Chain A"/>
    <property type="match status" value="1"/>
</dbReference>
<evidence type="ECO:0000313" key="3">
    <source>
        <dbReference type="EMBL" id="KAF1767496.1"/>
    </source>
</evidence>
<dbReference type="InterPro" id="IPR008974">
    <property type="entry name" value="TRAF-like"/>
</dbReference>
<reference evidence="3 4" key="1">
    <citation type="submission" date="2019-12" db="EMBL/GenBank/DDBJ databases">
        <title>Chromosome-level assembly of the Caenorhabditis remanei genome.</title>
        <authorList>
            <person name="Teterina A.A."/>
            <person name="Willis J.H."/>
            <person name="Phillips P.C."/>
        </authorList>
    </citation>
    <scope>NUCLEOTIDE SEQUENCE [LARGE SCALE GENOMIC DNA]</scope>
    <source>
        <strain evidence="3 4">PX506</strain>
        <tissue evidence="3">Whole organism</tissue>
    </source>
</reference>
<dbReference type="Pfam" id="PF00651">
    <property type="entry name" value="BTB"/>
    <property type="match status" value="1"/>
</dbReference>
<feature type="domain" description="MATH" evidence="2">
    <location>
        <begin position="7"/>
        <end position="127"/>
    </location>
</feature>
<dbReference type="CDD" id="cd18186">
    <property type="entry name" value="BTB_POZ_ZBTB_KLHL-like"/>
    <property type="match status" value="1"/>
</dbReference>
<dbReference type="CTD" id="78774409"/>
<gene>
    <name evidence="3" type="ORF">GCK72_007455</name>
</gene>
<dbReference type="SMART" id="SM00061">
    <property type="entry name" value="MATH"/>
    <property type="match status" value="1"/>
</dbReference>
<proteinExistence type="predicted"/>
<dbReference type="RefSeq" id="XP_053590410.1">
    <property type="nucleotide sequence ID" value="XM_053726216.1"/>
</dbReference>
<dbReference type="KEGG" id="crq:GCK72_007455"/>
<dbReference type="EMBL" id="WUAV01000002">
    <property type="protein sequence ID" value="KAF1767496.1"/>
    <property type="molecule type" value="Genomic_DNA"/>
</dbReference>
<dbReference type="InterPro" id="IPR000210">
    <property type="entry name" value="BTB/POZ_dom"/>
</dbReference>
<dbReference type="PANTHER" id="PTHR22743">
    <property type="entry name" value="MEPRIN/TRAF-LIKE MATH FAMILY-C.ELEGANS"/>
    <property type="match status" value="1"/>
</dbReference>
<dbReference type="InterPro" id="IPR052664">
    <property type="entry name" value="BTB-MATH_domain_protein"/>
</dbReference>
<dbReference type="PANTHER" id="PTHR22743:SF165">
    <property type="entry name" value="BTB AND MATH DOMAIN CONTAINING-RELATED"/>
    <property type="match status" value="1"/>
</dbReference>
<evidence type="ECO:0008006" key="5">
    <source>
        <dbReference type="Google" id="ProtNLM"/>
    </source>
</evidence>
<accession>A0A6A5HLE0</accession>
<dbReference type="PROSITE" id="PS50097">
    <property type="entry name" value="BTB"/>
    <property type="match status" value="1"/>
</dbReference>
<dbReference type="Gene3D" id="2.60.210.10">
    <property type="entry name" value="Apoptosis, Tumor Necrosis Factor Receptor Associated Protein 2, Chain A"/>
    <property type="match status" value="1"/>
</dbReference>
<dbReference type="SUPFAM" id="SSF54695">
    <property type="entry name" value="POZ domain"/>
    <property type="match status" value="1"/>
</dbReference>
<dbReference type="InterPro" id="IPR002083">
    <property type="entry name" value="MATH/TRAF_dom"/>
</dbReference>
<dbReference type="SMART" id="SM00225">
    <property type="entry name" value="BTB"/>
    <property type="match status" value="1"/>
</dbReference>
<dbReference type="CDD" id="cd00121">
    <property type="entry name" value="MATH"/>
    <property type="match status" value="1"/>
</dbReference>
<evidence type="ECO:0000313" key="4">
    <source>
        <dbReference type="Proteomes" id="UP000483820"/>
    </source>
</evidence>
<dbReference type="SUPFAM" id="SSF49599">
    <property type="entry name" value="TRAF domain-like"/>
    <property type="match status" value="1"/>
</dbReference>
<dbReference type="Proteomes" id="UP000483820">
    <property type="component" value="Chromosome II"/>
</dbReference>
<protein>
    <recommendedName>
        <fullName evidence="5">BTB domain-containing protein</fullName>
    </recommendedName>
</protein>
<dbReference type="PROSITE" id="PS50144">
    <property type="entry name" value="MATH"/>
    <property type="match status" value="1"/>
</dbReference>
<dbReference type="AlphaFoldDB" id="A0A6A5HLE0"/>
<dbReference type="InterPro" id="IPR011333">
    <property type="entry name" value="SKP1/BTB/POZ_sf"/>
</dbReference>
<evidence type="ECO:0000259" key="2">
    <source>
        <dbReference type="PROSITE" id="PS50144"/>
    </source>
</evidence>
<dbReference type="Pfam" id="PF00917">
    <property type="entry name" value="MATH"/>
    <property type="match status" value="1"/>
</dbReference>
<comment type="caution">
    <text evidence="3">The sequence shown here is derived from an EMBL/GenBank/DDBJ whole genome shotgun (WGS) entry which is preliminary data.</text>
</comment>
<feature type="domain" description="BTB" evidence="1">
    <location>
        <begin position="151"/>
        <end position="210"/>
    </location>
</feature>
<organism evidence="3 4">
    <name type="scientific">Caenorhabditis remanei</name>
    <name type="common">Caenorhabditis vulgaris</name>
    <dbReference type="NCBI Taxonomy" id="31234"/>
    <lineage>
        <taxon>Eukaryota</taxon>
        <taxon>Metazoa</taxon>
        <taxon>Ecdysozoa</taxon>
        <taxon>Nematoda</taxon>
        <taxon>Chromadorea</taxon>
        <taxon>Rhabditida</taxon>
        <taxon>Rhabditina</taxon>
        <taxon>Rhabditomorpha</taxon>
        <taxon>Rhabditoidea</taxon>
        <taxon>Rhabditidae</taxon>
        <taxon>Peloderinae</taxon>
        <taxon>Caenorhabditis</taxon>
    </lineage>
</organism>
<evidence type="ECO:0000259" key="1">
    <source>
        <dbReference type="PROSITE" id="PS50097"/>
    </source>
</evidence>
<dbReference type="GeneID" id="78774409"/>
<name>A0A6A5HLE0_CAERE</name>
<sequence>MTAPAKQFVMRHDFKDVPNFKEDVNQYSPREEHFNIPWRLNAVRKDGFLGVYLYCEQLKTNKWSIRVEFSIQLTSVTGKQKKIPSLSCSLSTYDTENGSWGWRNFIDWKEMEKDYMIDEHITVETHVKIIEITGIKRKILKHFDATMEEFSDLVIIVEDEKFYVSKLFLADQSTYFKSLLTKKQEESGKPEITLDGCKSEDFQYFLELIYGESPIDDETIDQIAHLADKYKAPTAIRKCEEFLMKNSGKTLKKKLQMAKTYKLENLKTACLSNIKNVEEIRSVLSYTTSEMDPSVVGALLQKSLSLLP</sequence>